<gene>
    <name evidence="11" type="ORF">NTEN_LOCUS12874</name>
</gene>
<dbReference type="InterPro" id="IPR050331">
    <property type="entry name" value="Zinc_finger"/>
</dbReference>
<keyword evidence="4 8" id="KW-0863">Zinc-finger</keyword>
<name>A0A6H5GT50_9HEMI</name>
<evidence type="ECO:0000313" key="12">
    <source>
        <dbReference type="Proteomes" id="UP000479000"/>
    </source>
</evidence>
<dbReference type="PROSITE" id="PS50157">
    <property type="entry name" value="ZINC_FINGER_C2H2_2"/>
    <property type="match status" value="3"/>
</dbReference>
<keyword evidence="3" id="KW-0677">Repeat</keyword>
<evidence type="ECO:0000313" key="11">
    <source>
        <dbReference type="EMBL" id="CAB0007602.1"/>
    </source>
</evidence>
<keyword evidence="6" id="KW-0238">DNA-binding</keyword>
<evidence type="ECO:0000256" key="3">
    <source>
        <dbReference type="ARBA" id="ARBA00022737"/>
    </source>
</evidence>
<dbReference type="Gene3D" id="3.30.160.60">
    <property type="entry name" value="Classic Zinc Finger"/>
    <property type="match status" value="3"/>
</dbReference>
<feature type="compositionally biased region" description="Basic and acidic residues" evidence="9">
    <location>
        <begin position="347"/>
        <end position="363"/>
    </location>
</feature>
<evidence type="ECO:0000256" key="9">
    <source>
        <dbReference type="SAM" id="MobiDB-lite"/>
    </source>
</evidence>
<dbReference type="GO" id="GO:0008270">
    <property type="term" value="F:zinc ion binding"/>
    <property type="evidence" value="ECO:0007669"/>
    <property type="project" value="UniProtKB-KW"/>
</dbReference>
<evidence type="ECO:0000259" key="10">
    <source>
        <dbReference type="PROSITE" id="PS50157"/>
    </source>
</evidence>
<dbReference type="GO" id="GO:0010468">
    <property type="term" value="P:regulation of gene expression"/>
    <property type="evidence" value="ECO:0007669"/>
    <property type="project" value="TreeGrafter"/>
</dbReference>
<feature type="compositionally biased region" description="Low complexity" evidence="9">
    <location>
        <begin position="367"/>
        <end position="379"/>
    </location>
</feature>
<evidence type="ECO:0000256" key="7">
    <source>
        <dbReference type="ARBA" id="ARBA00023242"/>
    </source>
</evidence>
<feature type="region of interest" description="Disordered" evidence="9">
    <location>
        <begin position="334"/>
        <end position="379"/>
    </location>
</feature>
<dbReference type="InterPro" id="IPR013087">
    <property type="entry name" value="Znf_C2H2_type"/>
</dbReference>
<keyword evidence="2" id="KW-0479">Metal-binding</keyword>
<feature type="domain" description="C2H2-type" evidence="10">
    <location>
        <begin position="458"/>
        <end position="485"/>
    </location>
</feature>
<reference evidence="11 12" key="1">
    <citation type="submission" date="2020-02" db="EMBL/GenBank/DDBJ databases">
        <authorList>
            <person name="Ferguson B K."/>
        </authorList>
    </citation>
    <scope>NUCLEOTIDE SEQUENCE [LARGE SCALE GENOMIC DNA]</scope>
</reference>
<evidence type="ECO:0000256" key="6">
    <source>
        <dbReference type="ARBA" id="ARBA00023125"/>
    </source>
</evidence>
<evidence type="ECO:0000256" key="8">
    <source>
        <dbReference type="PROSITE-ProRule" id="PRU00042"/>
    </source>
</evidence>
<dbReference type="AlphaFoldDB" id="A0A6H5GT50"/>
<dbReference type="Proteomes" id="UP000479000">
    <property type="component" value="Unassembled WGS sequence"/>
</dbReference>
<feature type="domain" description="C2H2-type" evidence="10">
    <location>
        <begin position="84"/>
        <end position="111"/>
    </location>
</feature>
<sequence length="583" mass="65840">MVVSSSSKPWGLTYFTETRNSLLWRISGHNKAPYGVAARGQAPLFMKAVVYSPLNRSRVPWMSSGNRKISNITPSAVPIMEKPHKCSLCSKSFPTPGDLKSHMYVHNGSWPFRCNICSRGFSKHTNLKNHLFLHTGKPPKSAQGSKNQSKEEGRGGGAESEPICPRAQLMSLSLCPARCIETINVQKVYPPKKPFVSLMNVWQFLYSAEPGRLAATPIFNLKNSFKIYLKRGVVATRPKYLLGDINRNPVVNVEELSVENIEHLGTDNQTLFGHQRLEQISSSAGKGARWTLMRPARGGVRASSCFDSEDAHGACGCWFLGRTLVSEAGRSWHWHPRNNHLVPPRAANDERKTDKPVSRDHRNGSTRNRPPSRLRNSPVVPLTAGSLSRIVRSSANQKCDRDGWTRPATAQTGGRIVIHIYSESLPEQVSVCSSMVIYNQWCVDNTKYSHISKRDKPHSCDLCHKKFALACNLRAHMKTHEAPPPTPSPTPRRRAHIHSDQGPMNIRLFYVPRVAPFPRWQKNAALSRWEGTWNERGPIFLSLQDSERKCRFHSLKIVHRPREPVLYMKRSRWKEGSFFDKIA</sequence>
<dbReference type="PANTHER" id="PTHR16515:SF49">
    <property type="entry name" value="GASTRULA ZINC FINGER PROTEIN XLCGF49.1-LIKE-RELATED"/>
    <property type="match status" value="1"/>
</dbReference>
<feature type="region of interest" description="Disordered" evidence="9">
    <location>
        <begin position="132"/>
        <end position="162"/>
    </location>
</feature>
<dbReference type="PROSITE" id="PS00028">
    <property type="entry name" value="ZINC_FINGER_C2H2_1"/>
    <property type="match status" value="3"/>
</dbReference>
<dbReference type="GO" id="GO:1990837">
    <property type="term" value="F:sequence-specific double-stranded DNA binding"/>
    <property type="evidence" value="ECO:0007669"/>
    <property type="project" value="UniProtKB-ARBA"/>
</dbReference>
<keyword evidence="12" id="KW-1185">Reference proteome</keyword>
<comment type="subcellular location">
    <subcellularLocation>
        <location evidence="1">Nucleus</location>
    </subcellularLocation>
</comment>
<dbReference type="InterPro" id="IPR036236">
    <property type="entry name" value="Znf_C2H2_sf"/>
</dbReference>
<evidence type="ECO:0000256" key="1">
    <source>
        <dbReference type="ARBA" id="ARBA00004123"/>
    </source>
</evidence>
<accession>A0A6H5GT50</accession>
<protein>
    <recommendedName>
        <fullName evidence="10">C2H2-type domain-containing protein</fullName>
    </recommendedName>
</protein>
<dbReference type="SUPFAM" id="SSF57667">
    <property type="entry name" value="beta-beta-alpha zinc fingers"/>
    <property type="match status" value="2"/>
</dbReference>
<evidence type="ECO:0000256" key="4">
    <source>
        <dbReference type="ARBA" id="ARBA00022771"/>
    </source>
</evidence>
<dbReference type="PANTHER" id="PTHR16515">
    <property type="entry name" value="PR DOMAIN ZINC FINGER PROTEIN"/>
    <property type="match status" value="1"/>
</dbReference>
<evidence type="ECO:0000256" key="2">
    <source>
        <dbReference type="ARBA" id="ARBA00022723"/>
    </source>
</evidence>
<dbReference type="Pfam" id="PF00096">
    <property type="entry name" value="zf-C2H2"/>
    <property type="match status" value="3"/>
</dbReference>
<keyword evidence="5" id="KW-0862">Zinc</keyword>
<keyword evidence="7" id="KW-0539">Nucleus</keyword>
<dbReference type="FunFam" id="3.30.160.60:FF:000110">
    <property type="entry name" value="Zinc finger protein-like"/>
    <property type="match status" value="1"/>
</dbReference>
<feature type="domain" description="C2H2-type" evidence="10">
    <location>
        <begin position="112"/>
        <end position="139"/>
    </location>
</feature>
<dbReference type="GO" id="GO:0005634">
    <property type="term" value="C:nucleus"/>
    <property type="evidence" value="ECO:0007669"/>
    <property type="project" value="UniProtKB-SubCell"/>
</dbReference>
<organism evidence="11 12">
    <name type="scientific">Nesidiocoris tenuis</name>
    <dbReference type="NCBI Taxonomy" id="355587"/>
    <lineage>
        <taxon>Eukaryota</taxon>
        <taxon>Metazoa</taxon>
        <taxon>Ecdysozoa</taxon>
        <taxon>Arthropoda</taxon>
        <taxon>Hexapoda</taxon>
        <taxon>Insecta</taxon>
        <taxon>Pterygota</taxon>
        <taxon>Neoptera</taxon>
        <taxon>Paraneoptera</taxon>
        <taxon>Hemiptera</taxon>
        <taxon>Heteroptera</taxon>
        <taxon>Panheteroptera</taxon>
        <taxon>Cimicomorpha</taxon>
        <taxon>Miridae</taxon>
        <taxon>Dicyphina</taxon>
        <taxon>Nesidiocoris</taxon>
    </lineage>
</organism>
<evidence type="ECO:0000256" key="5">
    <source>
        <dbReference type="ARBA" id="ARBA00022833"/>
    </source>
</evidence>
<dbReference type="EMBL" id="CADCXU010019152">
    <property type="protein sequence ID" value="CAB0007602.1"/>
    <property type="molecule type" value="Genomic_DNA"/>
</dbReference>
<dbReference type="FunFam" id="3.30.160.60:FF:000303">
    <property type="entry name" value="Zinc finger protein 41"/>
    <property type="match status" value="1"/>
</dbReference>
<dbReference type="OrthoDB" id="3437960at2759"/>
<proteinExistence type="predicted"/>
<dbReference type="SMART" id="SM00355">
    <property type="entry name" value="ZnF_C2H2"/>
    <property type="match status" value="3"/>
</dbReference>